<dbReference type="Proteomes" id="UP000198741">
    <property type="component" value="Chromosome I"/>
</dbReference>
<dbReference type="STRING" id="1090615.SAMN04515671_1938"/>
<dbReference type="EMBL" id="LT629710">
    <property type="protein sequence ID" value="SDO76316.1"/>
    <property type="molecule type" value="Genomic_DNA"/>
</dbReference>
<evidence type="ECO:0000259" key="11">
    <source>
        <dbReference type="Pfam" id="PF01370"/>
    </source>
</evidence>
<reference evidence="12 13" key="1">
    <citation type="submission" date="2016-10" db="EMBL/GenBank/DDBJ databases">
        <authorList>
            <person name="de Groot N.N."/>
        </authorList>
    </citation>
    <scope>NUCLEOTIDE SEQUENCE [LARGE SCALE GENOMIC DNA]</scope>
    <source>
        <strain evidence="13">P4-7,KCTC 19426,CECT 7604</strain>
    </source>
</reference>
<evidence type="ECO:0000256" key="10">
    <source>
        <dbReference type="RuleBase" id="RU366046"/>
    </source>
</evidence>
<evidence type="ECO:0000256" key="2">
    <source>
        <dbReference type="ARBA" id="ARBA00001911"/>
    </source>
</evidence>
<evidence type="ECO:0000256" key="1">
    <source>
        <dbReference type="ARBA" id="ARBA00000083"/>
    </source>
</evidence>
<dbReference type="Pfam" id="PF01370">
    <property type="entry name" value="Epimerase"/>
    <property type="match status" value="1"/>
</dbReference>
<keyword evidence="7 10" id="KW-0520">NAD</keyword>
<evidence type="ECO:0000256" key="7">
    <source>
        <dbReference type="ARBA" id="ARBA00023027"/>
    </source>
</evidence>
<dbReference type="EC" id="5.1.3.2" evidence="5 10"/>
<proteinExistence type="inferred from homology"/>
<dbReference type="OrthoDB" id="9801785at2"/>
<comment type="catalytic activity">
    <reaction evidence="1 10">
        <text>UDP-alpha-D-glucose = UDP-alpha-D-galactose</text>
        <dbReference type="Rhea" id="RHEA:22168"/>
        <dbReference type="ChEBI" id="CHEBI:58885"/>
        <dbReference type="ChEBI" id="CHEBI:66914"/>
        <dbReference type="EC" id="5.1.3.2"/>
    </reaction>
</comment>
<dbReference type="AlphaFoldDB" id="A0A1H0M7W2"/>
<organism evidence="12 13">
    <name type="scientific">Nakamurella panacisegetis</name>
    <dbReference type="NCBI Taxonomy" id="1090615"/>
    <lineage>
        <taxon>Bacteria</taxon>
        <taxon>Bacillati</taxon>
        <taxon>Actinomycetota</taxon>
        <taxon>Actinomycetes</taxon>
        <taxon>Nakamurellales</taxon>
        <taxon>Nakamurellaceae</taxon>
        <taxon>Nakamurella</taxon>
    </lineage>
</organism>
<comment type="similarity">
    <text evidence="4 10">Belongs to the NAD(P)-dependent epimerase/dehydratase family.</text>
</comment>
<evidence type="ECO:0000256" key="5">
    <source>
        <dbReference type="ARBA" id="ARBA00013189"/>
    </source>
</evidence>
<dbReference type="InterPro" id="IPR005886">
    <property type="entry name" value="UDP_G4E"/>
</dbReference>
<keyword evidence="8 10" id="KW-0413">Isomerase</keyword>
<dbReference type="SUPFAM" id="SSF51735">
    <property type="entry name" value="NAD(P)-binding Rossmann-fold domains"/>
    <property type="match status" value="1"/>
</dbReference>
<dbReference type="InterPro" id="IPR036291">
    <property type="entry name" value="NAD(P)-bd_dom_sf"/>
</dbReference>
<comment type="pathway">
    <text evidence="3 10">Carbohydrate metabolism; galactose metabolism.</text>
</comment>
<dbReference type="PANTHER" id="PTHR43725:SF53">
    <property type="entry name" value="UDP-ARABINOSE 4-EPIMERASE 1"/>
    <property type="match status" value="1"/>
</dbReference>
<feature type="domain" description="NAD-dependent epimerase/dehydratase" evidence="11">
    <location>
        <begin position="4"/>
        <end position="239"/>
    </location>
</feature>
<dbReference type="Gene3D" id="3.90.25.10">
    <property type="entry name" value="UDP-galactose 4-epimerase, domain 1"/>
    <property type="match status" value="1"/>
</dbReference>
<keyword evidence="9 10" id="KW-0119">Carbohydrate metabolism</keyword>
<dbReference type="GO" id="GO:0003978">
    <property type="term" value="F:UDP-glucose 4-epimerase activity"/>
    <property type="evidence" value="ECO:0007669"/>
    <property type="project" value="UniProtKB-UniRule"/>
</dbReference>
<evidence type="ECO:0000256" key="4">
    <source>
        <dbReference type="ARBA" id="ARBA00007637"/>
    </source>
</evidence>
<sequence length="322" mass="34284">MKTLVVGGAGYIGSVVTRLLIQDGHEVVVLDNCSTGHADSIPAGVRFVQADISAVGEVLAGADFDAVLHFAAKSLVGESVAHPSLYWHTNVIGSRALLDAITEHGVPRLVFSSTAAVYGEPDTFPITEDSPTKPTSTYGATKLAVDMMITNECAATELAAVSLRYFNVAGAAWGAGERHTTETHLIPIALDAVAGRRDKLNIYGDDWPTPDGTPIRDYVHVADLARAHVLALTAAHPGEHLICNLGNGNGFSVKQVIAEVERVTGLEMPVVSGPRRAGDPTRLVASADRARERLGWEPQHDLRQMVADAWEFSNSVAAQEPR</sequence>
<dbReference type="CDD" id="cd05247">
    <property type="entry name" value="UDP_G4E_1_SDR_e"/>
    <property type="match status" value="1"/>
</dbReference>
<dbReference type="Gene3D" id="3.40.50.720">
    <property type="entry name" value="NAD(P)-binding Rossmann-like Domain"/>
    <property type="match status" value="1"/>
</dbReference>
<evidence type="ECO:0000313" key="13">
    <source>
        <dbReference type="Proteomes" id="UP000198741"/>
    </source>
</evidence>
<name>A0A1H0M7W2_9ACTN</name>
<comment type="subunit">
    <text evidence="10">Homodimer.</text>
</comment>
<evidence type="ECO:0000256" key="8">
    <source>
        <dbReference type="ARBA" id="ARBA00023235"/>
    </source>
</evidence>
<dbReference type="GO" id="GO:0033499">
    <property type="term" value="P:galactose catabolic process via UDP-galactose, Leloir pathway"/>
    <property type="evidence" value="ECO:0007669"/>
    <property type="project" value="TreeGrafter"/>
</dbReference>
<dbReference type="RefSeq" id="WP_090475775.1">
    <property type="nucleotide sequence ID" value="NZ_LT629710.1"/>
</dbReference>
<evidence type="ECO:0000313" key="12">
    <source>
        <dbReference type="EMBL" id="SDO76316.1"/>
    </source>
</evidence>
<dbReference type="UniPathway" id="UPA00214"/>
<accession>A0A1H0M7W2</accession>
<dbReference type="PANTHER" id="PTHR43725">
    <property type="entry name" value="UDP-GLUCOSE 4-EPIMERASE"/>
    <property type="match status" value="1"/>
</dbReference>
<dbReference type="InterPro" id="IPR001509">
    <property type="entry name" value="Epimerase_deHydtase"/>
</dbReference>
<dbReference type="NCBIfam" id="TIGR01179">
    <property type="entry name" value="galE"/>
    <property type="match status" value="1"/>
</dbReference>
<protein>
    <recommendedName>
        <fullName evidence="6 10">UDP-glucose 4-epimerase</fullName>
        <ecNumber evidence="5 10">5.1.3.2</ecNumber>
    </recommendedName>
</protein>
<evidence type="ECO:0000256" key="3">
    <source>
        <dbReference type="ARBA" id="ARBA00004947"/>
    </source>
</evidence>
<keyword evidence="13" id="KW-1185">Reference proteome</keyword>
<evidence type="ECO:0000256" key="9">
    <source>
        <dbReference type="ARBA" id="ARBA00023277"/>
    </source>
</evidence>
<evidence type="ECO:0000256" key="6">
    <source>
        <dbReference type="ARBA" id="ARBA00018569"/>
    </source>
</evidence>
<gene>
    <name evidence="12" type="ORF">SAMN04515671_1938</name>
</gene>
<comment type="cofactor">
    <cofactor evidence="2 10">
        <name>NAD(+)</name>
        <dbReference type="ChEBI" id="CHEBI:57540"/>
    </cofactor>
</comment>